<name>A0ABD0AHM9_9LACO</name>
<evidence type="ECO:0000313" key="3">
    <source>
        <dbReference type="Proteomes" id="UP001054884"/>
    </source>
</evidence>
<protein>
    <submittedName>
        <fullName evidence="2">Alpha/beta hydrolase</fullName>
    </submittedName>
</protein>
<dbReference type="InterPro" id="IPR029058">
    <property type="entry name" value="AB_hydrolase_fold"/>
</dbReference>
<dbReference type="SUPFAM" id="SSF53474">
    <property type="entry name" value="alpha/beta-Hydrolases"/>
    <property type="match status" value="1"/>
</dbReference>
<dbReference type="InterPro" id="IPR010315">
    <property type="entry name" value="DUF915_hydro-like"/>
</dbReference>
<dbReference type="Gene3D" id="3.40.50.1820">
    <property type="entry name" value="alpha/beta hydrolase"/>
    <property type="match status" value="1"/>
</dbReference>
<dbReference type="Proteomes" id="UP001054884">
    <property type="component" value="Unassembled WGS sequence"/>
</dbReference>
<dbReference type="AlphaFoldDB" id="A0ABD0AHM9"/>
<dbReference type="GO" id="GO:0016787">
    <property type="term" value="F:hydrolase activity"/>
    <property type="evidence" value="ECO:0007669"/>
    <property type="project" value="UniProtKB-KW"/>
</dbReference>
<accession>A0ABD0AHM9</accession>
<evidence type="ECO:0000256" key="1">
    <source>
        <dbReference type="SAM" id="SignalP"/>
    </source>
</evidence>
<feature type="signal peptide" evidence="1">
    <location>
        <begin position="1"/>
        <end position="31"/>
    </location>
</feature>
<reference evidence="2 3" key="1">
    <citation type="journal article" date="2022" name="J. Dairy Sci.">
        <title>Genetic diversity of Lactobacillus delbrueckii isolated from raw milk in Hokkaido, Japan.</title>
        <authorList>
            <person name="Tsuchihashi H."/>
            <person name="Ichikawa A."/>
            <person name="Takeda M."/>
            <person name="Koizumi A."/>
            <person name="Mizoguchi C."/>
            <person name="Ishida T."/>
            <person name="Kimura K."/>
        </authorList>
    </citation>
    <scope>NUCLEOTIDE SEQUENCE [LARGE SCALE GENOMIC DNA]</scope>
    <source>
        <strain evidence="2 3">ME-791</strain>
    </source>
</reference>
<proteinExistence type="predicted"/>
<organism evidence="2 3">
    <name type="scientific">Lactobacillus delbrueckii</name>
    <dbReference type="NCBI Taxonomy" id="1584"/>
    <lineage>
        <taxon>Bacteria</taxon>
        <taxon>Bacillati</taxon>
        <taxon>Bacillota</taxon>
        <taxon>Bacilli</taxon>
        <taxon>Lactobacillales</taxon>
        <taxon>Lactobacillaceae</taxon>
        <taxon>Lactobacillus</taxon>
    </lineage>
</organism>
<comment type="caution">
    <text evidence="2">The sequence shown here is derived from an EMBL/GenBank/DDBJ whole genome shotgun (WGS) entry which is preliminary data.</text>
</comment>
<gene>
    <name evidence="2" type="ORF">ME791_17600</name>
</gene>
<dbReference type="EMBL" id="BNHY01000062">
    <property type="protein sequence ID" value="GHN34608.1"/>
    <property type="molecule type" value="Genomic_DNA"/>
</dbReference>
<keyword evidence="2" id="KW-0378">Hydrolase</keyword>
<dbReference type="Pfam" id="PF06028">
    <property type="entry name" value="DUF915"/>
    <property type="match status" value="1"/>
</dbReference>
<keyword evidence="1" id="KW-0732">Signal</keyword>
<sequence length="281" mass="31530">MKNVKTKTRSKFWAKTIPVLLTALLFLTACQKPLTKAEKKEQAKETVTFFFHGYGSSINAEKHMAEAARQAGKSNEVLEARVEENGLVKIKGKLADNPKNPIVLVGFSDNRNPDYHKDGWYAYKAVKAAQKKLGFSKMNLVGHSMGNMAISYMIMDYSAKKNFPTIKKQVDIAGHFNGIVGMEKDSPIDSAGKPKKMNSTYQELTRLRQVYPKGIDVLNIYGDTGKKSDGSVYNNSSRSLKYLLIKAKSYKEVKITGKGGQHSRLHENSQVDQVLQKFLWE</sequence>
<dbReference type="PROSITE" id="PS51257">
    <property type="entry name" value="PROKAR_LIPOPROTEIN"/>
    <property type="match status" value="1"/>
</dbReference>
<evidence type="ECO:0000313" key="2">
    <source>
        <dbReference type="EMBL" id="GHN34608.1"/>
    </source>
</evidence>
<feature type="chain" id="PRO_5044770585" evidence="1">
    <location>
        <begin position="32"/>
        <end position="281"/>
    </location>
</feature>